<dbReference type="EMBL" id="REGN01002641">
    <property type="protein sequence ID" value="RNA26926.1"/>
    <property type="molecule type" value="Genomic_DNA"/>
</dbReference>
<dbReference type="Proteomes" id="UP000276133">
    <property type="component" value="Unassembled WGS sequence"/>
</dbReference>
<organism evidence="1 2">
    <name type="scientific">Brachionus plicatilis</name>
    <name type="common">Marine rotifer</name>
    <name type="synonym">Brachionus muelleri</name>
    <dbReference type="NCBI Taxonomy" id="10195"/>
    <lineage>
        <taxon>Eukaryota</taxon>
        <taxon>Metazoa</taxon>
        <taxon>Spiralia</taxon>
        <taxon>Gnathifera</taxon>
        <taxon>Rotifera</taxon>
        <taxon>Eurotatoria</taxon>
        <taxon>Monogononta</taxon>
        <taxon>Pseudotrocha</taxon>
        <taxon>Ploima</taxon>
        <taxon>Brachionidae</taxon>
        <taxon>Brachionus</taxon>
    </lineage>
</organism>
<evidence type="ECO:0000313" key="1">
    <source>
        <dbReference type="EMBL" id="RNA26926.1"/>
    </source>
</evidence>
<gene>
    <name evidence="1" type="ORF">BpHYR1_023723</name>
</gene>
<reference evidence="1 2" key="1">
    <citation type="journal article" date="2018" name="Sci. Rep.">
        <title>Genomic signatures of local adaptation to the degree of environmental predictability in rotifers.</title>
        <authorList>
            <person name="Franch-Gras L."/>
            <person name="Hahn C."/>
            <person name="Garcia-Roger E.M."/>
            <person name="Carmona M.J."/>
            <person name="Serra M."/>
            <person name="Gomez A."/>
        </authorList>
    </citation>
    <scope>NUCLEOTIDE SEQUENCE [LARGE SCALE GENOMIC DNA]</scope>
    <source>
        <strain evidence="1">HYR1</strain>
    </source>
</reference>
<comment type="caution">
    <text evidence="1">The sequence shown here is derived from an EMBL/GenBank/DDBJ whole genome shotgun (WGS) entry which is preliminary data.</text>
</comment>
<proteinExistence type="predicted"/>
<name>A0A3M7RTM4_BRAPC</name>
<sequence length="90" mass="10155">MNDRSGIYTKLDTLNSKISKLQLDAKKNNLNKNKHQKFLNPKTRSYGLTVRIKSESSSCGSCKIKRLWKIGVTTETVEYLTPDSSFVASV</sequence>
<dbReference type="AlphaFoldDB" id="A0A3M7RTM4"/>
<protein>
    <submittedName>
        <fullName evidence="1">Uncharacterized protein</fullName>
    </submittedName>
</protein>
<evidence type="ECO:0000313" key="2">
    <source>
        <dbReference type="Proteomes" id="UP000276133"/>
    </source>
</evidence>
<accession>A0A3M7RTM4</accession>
<keyword evidence="2" id="KW-1185">Reference proteome</keyword>